<accession>A0A5P4S8C3</accession>
<keyword evidence="1" id="KW-0614">Plasmid</keyword>
<dbReference type="EMBL" id="MK134858">
    <property type="protein sequence ID" value="QFC18569.1"/>
    <property type="molecule type" value="Genomic_DNA"/>
</dbReference>
<gene>
    <name evidence="1" type="ORF">pLM1686_00012</name>
</gene>
<dbReference type="AlphaFoldDB" id="A0A5P4S8C3"/>
<evidence type="ECO:0000313" key="1">
    <source>
        <dbReference type="EMBL" id="QFC18569.1"/>
    </source>
</evidence>
<name>A0A5P4S8C3_LISMN</name>
<sequence>MCQIIKGVVNTMKYEEEKHPLFNQEALDQYVEDTSQYYTENMKNAMHLWPNGKMTSSTYEGVRGDDHQVISNYFDNIDMPELTKLKRSEVMKVAAEGVGVLIVVPETEKILKAKNQVLTDKQIQVVCKNNFELDYFSEGIVLTKEKMEAYGVTEAQIQNLAAKNQAAKENKALQLGEVEKSIEDLER</sequence>
<proteinExistence type="predicted"/>
<reference evidence="1" key="1">
    <citation type="submission" date="2018-11" db="EMBL/GenBank/DDBJ databases">
        <title>Whole genome sequencing based investigation of maternal-neonatal listeriosis.</title>
        <authorList>
            <person name="Luo L."/>
            <person name="Payne M."/>
            <person name="Lan R."/>
            <person name="Wang Y."/>
        </authorList>
    </citation>
    <scope>NUCLEOTIDE SEQUENCE</scope>
    <source>
        <plasmid evidence="1">pLM1686</plasmid>
    </source>
</reference>
<geneLocation type="plasmid" evidence="1">
    <name>pLM1686</name>
</geneLocation>
<organism evidence="1">
    <name type="scientific">Listeria monocytogenes</name>
    <dbReference type="NCBI Taxonomy" id="1639"/>
    <lineage>
        <taxon>Bacteria</taxon>
        <taxon>Bacillati</taxon>
        <taxon>Bacillota</taxon>
        <taxon>Bacilli</taxon>
        <taxon>Bacillales</taxon>
        <taxon>Listeriaceae</taxon>
        <taxon>Listeria</taxon>
    </lineage>
</organism>
<protein>
    <submittedName>
        <fullName evidence="1">Uncharacterized protein</fullName>
    </submittedName>
</protein>